<dbReference type="Proteomes" id="UP001056608">
    <property type="component" value="Segment"/>
</dbReference>
<accession>A0A9E7J577</accession>
<protein>
    <submittedName>
        <fullName evidence="1">Uncharacterized protein</fullName>
    </submittedName>
</protein>
<dbReference type="EMBL" id="ON189044">
    <property type="protein sequence ID" value="URA06942.1"/>
    <property type="molecule type" value="Genomic_DNA"/>
</dbReference>
<evidence type="ECO:0000313" key="1">
    <source>
        <dbReference type="EMBL" id="URA06942.1"/>
    </source>
</evidence>
<sequence length="67" mass="7474">MDNNIRQIPTKPDEFAAAIEGMKRNLDNFVEHAKVVAAIKRAYFDELVKQGFTPEQALELAKASVAL</sequence>
<reference evidence="1" key="1">
    <citation type="journal article" date="2022" name="Viruses">
        <title>Isolation of novel Xanthomonas phages for the plant pathogens X. translucens and X. campestris.</title>
        <authorList>
            <person name="Erdrich S.H."/>
            <person name="Sharma V."/>
            <person name="Schurr U."/>
            <person name="Arsova B."/>
            <person name="Frunzke J."/>
        </authorList>
    </citation>
    <scope>NUCLEOTIDE SEQUENCE</scope>
</reference>
<proteinExistence type="predicted"/>
<organism evidence="1 2">
    <name type="scientific">Xanthomonas phage Pfeifenkraut</name>
    <dbReference type="NCBI Taxonomy" id="2939132"/>
    <lineage>
        <taxon>Viruses</taxon>
        <taxon>Duplodnaviria</taxon>
        <taxon>Heunggongvirae</taxon>
        <taxon>Uroviricota</taxon>
        <taxon>Caudoviricetes</taxon>
        <taxon>Stanbaylleyvirinae</taxon>
        <taxon>Shirevirus</taxon>
        <taxon>Shirevirus pfeifenkraut</taxon>
    </lineage>
</organism>
<gene>
    <name evidence="1" type="ORF">Pfeifenkraut_BL30045</name>
</gene>
<name>A0A9E7J577_9CAUD</name>
<evidence type="ECO:0000313" key="2">
    <source>
        <dbReference type="Proteomes" id="UP001056608"/>
    </source>
</evidence>
<keyword evidence="2" id="KW-1185">Reference proteome</keyword>